<dbReference type="PANTHER" id="PTHR36573">
    <property type="entry name" value="INTERMEMBRANE PHOSPHOLIPID TRANSPORT SYSTEM BINDING PROTEIN MLAC"/>
    <property type="match status" value="1"/>
</dbReference>
<feature type="chain" id="PRO_5045811006" evidence="1">
    <location>
        <begin position="24"/>
        <end position="221"/>
    </location>
</feature>
<feature type="signal peptide" evidence="1">
    <location>
        <begin position="1"/>
        <end position="23"/>
    </location>
</feature>
<comment type="caution">
    <text evidence="2">The sequence shown here is derived from an EMBL/GenBank/DDBJ whole genome shotgun (WGS) entry which is preliminary data.</text>
</comment>
<gene>
    <name evidence="2" type="ORF">ACFQS8_10025</name>
</gene>
<organism evidence="2 3">
    <name type="scientific">Hirschia litorea</name>
    <dbReference type="NCBI Taxonomy" id="1199156"/>
    <lineage>
        <taxon>Bacteria</taxon>
        <taxon>Pseudomonadati</taxon>
        <taxon>Pseudomonadota</taxon>
        <taxon>Alphaproteobacteria</taxon>
        <taxon>Hyphomonadales</taxon>
        <taxon>Hyphomonadaceae</taxon>
        <taxon>Hirschia</taxon>
    </lineage>
</organism>
<accession>A0ABW2ILR0</accession>
<dbReference type="InterPro" id="IPR008869">
    <property type="entry name" value="MlaC/ttg2D"/>
</dbReference>
<keyword evidence="1" id="KW-0732">Signal</keyword>
<evidence type="ECO:0000256" key="1">
    <source>
        <dbReference type="SAM" id="SignalP"/>
    </source>
</evidence>
<dbReference type="InterPro" id="IPR042245">
    <property type="entry name" value="Tgt2/MlaC_sf"/>
</dbReference>
<protein>
    <submittedName>
        <fullName evidence="2">Phospholipid-binding protein MlaC</fullName>
    </submittedName>
</protein>
<evidence type="ECO:0000313" key="2">
    <source>
        <dbReference type="EMBL" id="MFC7291952.1"/>
    </source>
</evidence>
<dbReference type="Pfam" id="PF05494">
    <property type="entry name" value="MlaC"/>
    <property type="match status" value="1"/>
</dbReference>
<dbReference type="Proteomes" id="UP001596492">
    <property type="component" value="Unassembled WGS sequence"/>
</dbReference>
<name>A0ABW2ILR0_9PROT</name>
<dbReference type="Gene3D" id="3.10.450.710">
    <property type="entry name" value="Tgt2/MlaC"/>
    <property type="match status" value="1"/>
</dbReference>
<dbReference type="PANTHER" id="PTHR36573:SF1">
    <property type="entry name" value="INTERMEMBRANE PHOSPHOLIPID TRANSPORT SYSTEM BINDING PROTEIN MLAC"/>
    <property type="match status" value="1"/>
</dbReference>
<dbReference type="RefSeq" id="WP_382167193.1">
    <property type="nucleotide sequence ID" value="NZ_JBHTBR010000005.1"/>
</dbReference>
<sequence>MTILKKITALALASTFLAGAALADQKAEAYVEKNANIVLHTLNQPSLTREDRTAQFNSYMNTFADMDKVARFAVGRYGRQFTDAEFQAYSKAFITYALAVYEVQLDRFRGEEIEVVGSVDLRPGDSVVKTRILAPNTGKKFNVEWRVRQEKGSDTYNVLDVALNIEGSQIWLAQEQQAQFVSLLDRSNGSVEALIQRINEMTAKLNAEKDLNSEATALNLN</sequence>
<evidence type="ECO:0000313" key="3">
    <source>
        <dbReference type="Proteomes" id="UP001596492"/>
    </source>
</evidence>
<proteinExistence type="predicted"/>
<dbReference type="EMBL" id="JBHTBR010000005">
    <property type="protein sequence ID" value="MFC7291952.1"/>
    <property type="molecule type" value="Genomic_DNA"/>
</dbReference>
<keyword evidence="3" id="KW-1185">Reference proteome</keyword>
<reference evidence="3" key="1">
    <citation type="journal article" date="2019" name="Int. J. Syst. Evol. Microbiol.">
        <title>The Global Catalogue of Microorganisms (GCM) 10K type strain sequencing project: providing services to taxonomists for standard genome sequencing and annotation.</title>
        <authorList>
            <consortium name="The Broad Institute Genomics Platform"/>
            <consortium name="The Broad Institute Genome Sequencing Center for Infectious Disease"/>
            <person name="Wu L."/>
            <person name="Ma J."/>
        </authorList>
    </citation>
    <scope>NUCLEOTIDE SEQUENCE [LARGE SCALE GENOMIC DNA]</scope>
    <source>
        <strain evidence="3">CCUG 51308</strain>
    </source>
</reference>